<dbReference type="Proteomes" id="UP001500523">
    <property type="component" value="Unassembled WGS sequence"/>
</dbReference>
<feature type="transmembrane region" description="Helical" evidence="1">
    <location>
        <begin position="169"/>
        <end position="187"/>
    </location>
</feature>
<name>A0ABP7D0J4_9SPHN</name>
<keyword evidence="1" id="KW-0812">Transmembrane</keyword>
<reference evidence="5" key="1">
    <citation type="journal article" date="2019" name="Int. J. Syst. Evol. Microbiol.">
        <title>The Global Catalogue of Microorganisms (GCM) 10K type strain sequencing project: providing services to taxonomists for standard genome sequencing and annotation.</title>
        <authorList>
            <consortium name="The Broad Institute Genomics Platform"/>
            <consortium name="The Broad Institute Genome Sequencing Center for Infectious Disease"/>
            <person name="Wu L."/>
            <person name="Ma J."/>
        </authorList>
    </citation>
    <scope>NUCLEOTIDE SEQUENCE [LARGE SCALE GENOMIC DNA]</scope>
    <source>
        <strain evidence="5">JCM 17498</strain>
    </source>
</reference>
<keyword evidence="1" id="KW-0472">Membrane</keyword>
<dbReference type="NCBIfam" id="TIGR02595">
    <property type="entry name" value="PEP_CTERM"/>
    <property type="match status" value="1"/>
</dbReference>
<keyword evidence="1" id="KW-1133">Transmembrane helix</keyword>
<keyword evidence="2" id="KW-0732">Signal</keyword>
<accession>A0ABP7D0J4</accession>
<dbReference type="Pfam" id="PF07589">
    <property type="entry name" value="PEP-CTERM"/>
    <property type="match status" value="1"/>
</dbReference>
<sequence>MGKTIRYVIAAALLGTTLPVSQAEAATLVVDVTGAQSYGMFANDQNTVQTFNIGGLSRITAIAFDVTITAFSPSFLSEASVALTGSDTDGDGVSLNPGLDDRRPGTARYFGAVNLTGLGLDFAVGTDGILRLEYFEDFNDTLVSPDAQWVGGTLTVTYDEVTAAIPEPATWMMMFAGFAMVGGAARYRRRTTRVRYA</sequence>
<gene>
    <name evidence="4" type="ORF">GCM10022268_05150</name>
</gene>
<evidence type="ECO:0000313" key="5">
    <source>
        <dbReference type="Proteomes" id="UP001500523"/>
    </source>
</evidence>
<dbReference type="EMBL" id="BAABBF010000001">
    <property type="protein sequence ID" value="GAA3697590.1"/>
    <property type="molecule type" value="Genomic_DNA"/>
</dbReference>
<evidence type="ECO:0000313" key="4">
    <source>
        <dbReference type="EMBL" id="GAA3697590.1"/>
    </source>
</evidence>
<feature type="domain" description="Ice-binding protein C-terminal" evidence="3">
    <location>
        <begin position="164"/>
        <end position="189"/>
    </location>
</feature>
<evidence type="ECO:0000256" key="2">
    <source>
        <dbReference type="SAM" id="SignalP"/>
    </source>
</evidence>
<organism evidence="4 5">
    <name type="scientific">Sphingomonas cynarae</name>
    <dbReference type="NCBI Taxonomy" id="930197"/>
    <lineage>
        <taxon>Bacteria</taxon>
        <taxon>Pseudomonadati</taxon>
        <taxon>Pseudomonadota</taxon>
        <taxon>Alphaproteobacteria</taxon>
        <taxon>Sphingomonadales</taxon>
        <taxon>Sphingomonadaceae</taxon>
        <taxon>Sphingomonas</taxon>
    </lineage>
</organism>
<comment type="caution">
    <text evidence="4">The sequence shown here is derived from an EMBL/GenBank/DDBJ whole genome shotgun (WGS) entry which is preliminary data.</text>
</comment>
<proteinExistence type="predicted"/>
<evidence type="ECO:0000256" key="1">
    <source>
        <dbReference type="SAM" id="Phobius"/>
    </source>
</evidence>
<protein>
    <recommendedName>
        <fullName evidence="3">Ice-binding protein C-terminal domain-containing protein</fullName>
    </recommendedName>
</protein>
<dbReference type="InterPro" id="IPR013424">
    <property type="entry name" value="Ice-binding_C"/>
</dbReference>
<keyword evidence="5" id="KW-1185">Reference proteome</keyword>
<feature type="chain" id="PRO_5045156510" description="Ice-binding protein C-terminal domain-containing protein" evidence="2">
    <location>
        <begin position="26"/>
        <end position="197"/>
    </location>
</feature>
<feature type="signal peptide" evidence="2">
    <location>
        <begin position="1"/>
        <end position="25"/>
    </location>
</feature>
<evidence type="ECO:0000259" key="3">
    <source>
        <dbReference type="Pfam" id="PF07589"/>
    </source>
</evidence>
<dbReference type="NCBIfam" id="NF035944">
    <property type="entry name" value="PEPxxWA-CTERM"/>
    <property type="match status" value="1"/>
</dbReference>